<evidence type="ECO:0000313" key="10">
    <source>
        <dbReference type="EMBL" id="KZZ95147.1"/>
    </source>
</evidence>
<evidence type="ECO:0000256" key="7">
    <source>
        <dbReference type="ARBA" id="ARBA00022801"/>
    </source>
</evidence>
<evidence type="ECO:0000256" key="1">
    <source>
        <dbReference type="ARBA" id="ARBA00000077"/>
    </source>
</evidence>
<sequence>MDSRFFYRYDTQNEVLVYTDGSCRYNGTKLARAGCAFVYGPPTSYYERNYASFALEMCGPFGDECITAISERAELRAVIGALRYFDWASENIQSLVVACDAQYVVDGATVHARRWIMRDWMTLYLPRRPIAHRDLWECLLGEIEKLAAKGVVVSFWWIPREWNTEADYWAKMAADVDVPPYHFTDPPKLGLVYFLNVDQRPNANGQVTEEEFSPFDPNFIVPPDDTTSSGQVTRYRIVRGDPEFLRLLQTRGLISGIAANVGQWTITVEERTVLPAGTNVNEINEAGVYVHNANDTPVNHVPVAYPRIPFGYIRGNGSMALNGLEGHTAGQINPANGIPSPTPINMANGDGGMSGLQGSDHTNATNTISEDNNEQPVDDGTEYPTPLPDIPISPSRSTRHTGDSTKRPPCFRPGCAWFRILSS</sequence>
<dbReference type="GO" id="GO:0003676">
    <property type="term" value="F:nucleic acid binding"/>
    <property type="evidence" value="ECO:0007669"/>
    <property type="project" value="InterPro"/>
</dbReference>
<dbReference type="EC" id="3.1.26.4" evidence="3"/>
<dbReference type="AlphaFoldDB" id="A0A168BD49"/>
<evidence type="ECO:0000256" key="2">
    <source>
        <dbReference type="ARBA" id="ARBA00005300"/>
    </source>
</evidence>
<evidence type="ECO:0000259" key="9">
    <source>
        <dbReference type="PROSITE" id="PS50879"/>
    </source>
</evidence>
<dbReference type="GO" id="GO:0004523">
    <property type="term" value="F:RNA-DNA hybrid ribonuclease activity"/>
    <property type="evidence" value="ECO:0007669"/>
    <property type="project" value="UniProtKB-EC"/>
</dbReference>
<keyword evidence="4" id="KW-0540">Nuclease</keyword>
<dbReference type="InterPro" id="IPR036397">
    <property type="entry name" value="RNaseH_sf"/>
</dbReference>
<name>A0A168BD49_9EURO</name>
<gene>
    <name evidence="10" type="ORF">AAP_01635</name>
</gene>
<keyword evidence="11" id="KW-1185">Reference proteome</keyword>
<evidence type="ECO:0000256" key="8">
    <source>
        <dbReference type="SAM" id="MobiDB-lite"/>
    </source>
</evidence>
<dbReference type="VEuPathDB" id="FungiDB:AAP_01635"/>
<dbReference type="Proteomes" id="UP000242877">
    <property type="component" value="Unassembled WGS sequence"/>
</dbReference>
<feature type="region of interest" description="Disordered" evidence="8">
    <location>
        <begin position="345"/>
        <end position="409"/>
    </location>
</feature>
<feature type="compositionally biased region" description="Polar residues" evidence="8">
    <location>
        <begin position="356"/>
        <end position="370"/>
    </location>
</feature>
<dbReference type="GO" id="GO:0043137">
    <property type="term" value="P:DNA replication, removal of RNA primer"/>
    <property type="evidence" value="ECO:0007669"/>
    <property type="project" value="TreeGrafter"/>
</dbReference>
<proteinExistence type="inferred from homology"/>
<keyword evidence="7" id="KW-0378">Hydrolase</keyword>
<evidence type="ECO:0000256" key="5">
    <source>
        <dbReference type="ARBA" id="ARBA00022723"/>
    </source>
</evidence>
<dbReference type="Pfam" id="PF00075">
    <property type="entry name" value="RNase_H"/>
    <property type="match status" value="1"/>
</dbReference>
<comment type="similarity">
    <text evidence="2">Belongs to the RNase H family.</text>
</comment>
<dbReference type="OrthoDB" id="4174227at2759"/>
<feature type="domain" description="RNase H type-1" evidence="9">
    <location>
        <begin position="11"/>
        <end position="175"/>
    </location>
</feature>
<evidence type="ECO:0000313" key="11">
    <source>
        <dbReference type="Proteomes" id="UP000242877"/>
    </source>
</evidence>
<dbReference type="InterPro" id="IPR012337">
    <property type="entry name" value="RNaseH-like_sf"/>
</dbReference>
<evidence type="ECO:0000256" key="4">
    <source>
        <dbReference type="ARBA" id="ARBA00022722"/>
    </source>
</evidence>
<dbReference type="PROSITE" id="PS50879">
    <property type="entry name" value="RNASE_H_1"/>
    <property type="match status" value="1"/>
</dbReference>
<dbReference type="InterPro" id="IPR050092">
    <property type="entry name" value="RNase_H"/>
</dbReference>
<evidence type="ECO:0000256" key="3">
    <source>
        <dbReference type="ARBA" id="ARBA00012180"/>
    </source>
</evidence>
<dbReference type="PANTHER" id="PTHR10642">
    <property type="entry name" value="RIBONUCLEASE H1"/>
    <property type="match status" value="1"/>
</dbReference>
<accession>A0A168BD49</accession>
<organism evidence="10 11">
    <name type="scientific">Ascosphaera apis ARSEF 7405</name>
    <dbReference type="NCBI Taxonomy" id="392613"/>
    <lineage>
        <taxon>Eukaryota</taxon>
        <taxon>Fungi</taxon>
        <taxon>Dikarya</taxon>
        <taxon>Ascomycota</taxon>
        <taxon>Pezizomycotina</taxon>
        <taxon>Eurotiomycetes</taxon>
        <taxon>Eurotiomycetidae</taxon>
        <taxon>Onygenales</taxon>
        <taxon>Ascosphaeraceae</taxon>
        <taxon>Ascosphaera</taxon>
    </lineage>
</organism>
<keyword evidence="6" id="KW-0255">Endonuclease</keyword>
<dbReference type="SUPFAM" id="SSF53098">
    <property type="entry name" value="Ribonuclease H-like"/>
    <property type="match status" value="1"/>
</dbReference>
<dbReference type="Gene3D" id="3.30.420.10">
    <property type="entry name" value="Ribonuclease H-like superfamily/Ribonuclease H"/>
    <property type="match status" value="1"/>
</dbReference>
<comment type="caution">
    <text evidence="10">The sequence shown here is derived from an EMBL/GenBank/DDBJ whole genome shotgun (WGS) entry which is preliminary data.</text>
</comment>
<protein>
    <recommendedName>
        <fullName evidence="3">ribonuclease H</fullName>
        <ecNumber evidence="3">3.1.26.4</ecNumber>
    </recommendedName>
</protein>
<dbReference type="PANTHER" id="PTHR10642:SF26">
    <property type="entry name" value="RIBONUCLEASE H1"/>
    <property type="match status" value="1"/>
</dbReference>
<reference evidence="10 11" key="1">
    <citation type="journal article" date="2016" name="Genome Biol. Evol.">
        <title>Divergent and convergent evolution of fungal pathogenicity.</title>
        <authorList>
            <person name="Shang Y."/>
            <person name="Xiao G."/>
            <person name="Zheng P."/>
            <person name="Cen K."/>
            <person name="Zhan S."/>
            <person name="Wang C."/>
        </authorList>
    </citation>
    <scope>NUCLEOTIDE SEQUENCE [LARGE SCALE GENOMIC DNA]</scope>
    <source>
        <strain evidence="10 11">ARSEF 7405</strain>
    </source>
</reference>
<dbReference type="InterPro" id="IPR002156">
    <property type="entry name" value="RNaseH_domain"/>
</dbReference>
<dbReference type="EMBL" id="AZGZ01000005">
    <property type="protein sequence ID" value="KZZ95147.1"/>
    <property type="molecule type" value="Genomic_DNA"/>
</dbReference>
<dbReference type="CDD" id="cd13934">
    <property type="entry name" value="RNase_H_Dikarya_like"/>
    <property type="match status" value="1"/>
</dbReference>
<keyword evidence="5" id="KW-0479">Metal-binding</keyword>
<comment type="catalytic activity">
    <reaction evidence="1">
        <text>Endonucleolytic cleavage to 5'-phosphomonoester.</text>
        <dbReference type="EC" id="3.1.26.4"/>
    </reaction>
</comment>
<feature type="compositionally biased region" description="Acidic residues" evidence="8">
    <location>
        <begin position="371"/>
        <end position="381"/>
    </location>
</feature>
<dbReference type="GO" id="GO:0046872">
    <property type="term" value="F:metal ion binding"/>
    <property type="evidence" value="ECO:0007669"/>
    <property type="project" value="UniProtKB-KW"/>
</dbReference>
<evidence type="ECO:0000256" key="6">
    <source>
        <dbReference type="ARBA" id="ARBA00022759"/>
    </source>
</evidence>